<organism evidence="1 2">
    <name type="scientific">Serinibacter arcticus</name>
    <dbReference type="NCBI Taxonomy" id="1655435"/>
    <lineage>
        <taxon>Bacteria</taxon>
        <taxon>Bacillati</taxon>
        <taxon>Actinomycetota</taxon>
        <taxon>Actinomycetes</taxon>
        <taxon>Micrococcales</taxon>
        <taxon>Beutenbergiaceae</taxon>
        <taxon>Serinibacter</taxon>
    </lineage>
</organism>
<keyword evidence="2" id="KW-1185">Reference proteome</keyword>
<dbReference type="Proteomes" id="UP000297318">
    <property type="component" value="Unassembled WGS sequence"/>
</dbReference>
<comment type="caution">
    <text evidence="1">The sequence shown here is derived from an EMBL/GenBank/DDBJ whole genome shotgun (WGS) entry which is preliminary data.</text>
</comment>
<protein>
    <submittedName>
        <fullName evidence="1">Uncharacterized protein</fullName>
    </submittedName>
</protein>
<reference evidence="1 2" key="1">
    <citation type="submission" date="2018-11" db="EMBL/GenBank/DDBJ databases">
        <title>Complete genome sequencing of the Actinobacteria Serinibacter sp. K3-2.</title>
        <authorList>
            <person name="Rakitin A.L."/>
            <person name="Beletsky A.V."/>
            <person name="Mardanov A.V."/>
            <person name="Ravin N.V."/>
            <person name="Gromova A.S."/>
            <person name="Filippova S.N."/>
            <person name="Gal'Chenko V.F."/>
        </authorList>
    </citation>
    <scope>NUCLEOTIDE SEQUENCE [LARGE SCALE GENOMIC DNA]</scope>
    <source>
        <strain evidence="1 2">K3-2</strain>
    </source>
</reference>
<proteinExistence type="predicted"/>
<name>A0A4Z1DXC2_9MICO</name>
<gene>
    <name evidence="1" type="ORF">SERN_1938</name>
</gene>
<sequence>MLPHPPWGEATDCRPPCRCRRQSWGGPYGRPRWRRALSPSGWCGGRVATER</sequence>
<dbReference type="AlphaFoldDB" id="A0A4Z1DXC2"/>
<evidence type="ECO:0000313" key="2">
    <source>
        <dbReference type="Proteomes" id="UP000297318"/>
    </source>
</evidence>
<accession>A0A4Z1DXC2</accession>
<evidence type="ECO:0000313" key="1">
    <source>
        <dbReference type="EMBL" id="TGO04345.1"/>
    </source>
</evidence>
<dbReference type="EMBL" id="RHPJ01000003">
    <property type="protein sequence ID" value="TGO04345.1"/>
    <property type="molecule type" value="Genomic_DNA"/>
</dbReference>